<evidence type="ECO:0000256" key="1">
    <source>
        <dbReference type="SAM" id="SignalP"/>
    </source>
</evidence>
<dbReference type="Proteomes" id="UP000287823">
    <property type="component" value="Unassembled WGS sequence"/>
</dbReference>
<dbReference type="EMBL" id="PIPO01000007">
    <property type="protein sequence ID" value="RUO29605.1"/>
    <property type="molecule type" value="Genomic_DNA"/>
</dbReference>
<organism evidence="2 3">
    <name type="scientific">Aliidiomarina soli</name>
    <dbReference type="NCBI Taxonomy" id="1928574"/>
    <lineage>
        <taxon>Bacteria</taxon>
        <taxon>Pseudomonadati</taxon>
        <taxon>Pseudomonadota</taxon>
        <taxon>Gammaproteobacteria</taxon>
        <taxon>Alteromonadales</taxon>
        <taxon>Idiomarinaceae</taxon>
        <taxon>Aliidiomarina</taxon>
    </lineage>
</organism>
<proteinExistence type="predicted"/>
<evidence type="ECO:0008006" key="4">
    <source>
        <dbReference type="Google" id="ProtNLM"/>
    </source>
</evidence>
<dbReference type="AlphaFoldDB" id="A0A432WC77"/>
<name>A0A432WC77_9GAMM</name>
<accession>A0A432WC77</accession>
<gene>
    <name evidence="2" type="ORF">CWE14_14195</name>
</gene>
<dbReference type="InterPro" id="IPR021253">
    <property type="entry name" value="ZrgA-like"/>
</dbReference>
<keyword evidence="1" id="KW-0732">Signal</keyword>
<reference evidence="2 3" key="1">
    <citation type="journal article" date="2011" name="Front. Microbiol.">
        <title>Genomic signatures of strain selection and enhancement in Bacillus atrophaeus var. globigii, a historical biowarfare simulant.</title>
        <authorList>
            <person name="Gibbons H.S."/>
            <person name="Broomall S.M."/>
            <person name="McNew L.A."/>
            <person name="Daligault H."/>
            <person name="Chapman C."/>
            <person name="Bruce D."/>
            <person name="Karavis M."/>
            <person name="Krepps M."/>
            <person name="McGregor P.A."/>
            <person name="Hong C."/>
            <person name="Park K.H."/>
            <person name="Akmal A."/>
            <person name="Feldman A."/>
            <person name="Lin J.S."/>
            <person name="Chang W.E."/>
            <person name="Higgs B.W."/>
            <person name="Demirev P."/>
            <person name="Lindquist J."/>
            <person name="Liem A."/>
            <person name="Fochler E."/>
            <person name="Read T.D."/>
            <person name="Tapia R."/>
            <person name="Johnson S."/>
            <person name="Bishop-Lilly K.A."/>
            <person name="Detter C."/>
            <person name="Han C."/>
            <person name="Sozhamannan S."/>
            <person name="Rosenzweig C.N."/>
            <person name="Skowronski E.W."/>
        </authorList>
    </citation>
    <scope>NUCLEOTIDE SEQUENCE [LARGE SCALE GENOMIC DNA]</scope>
    <source>
        <strain evidence="2 3">Y4G10-17</strain>
    </source>
</reference>
<protein>
    <recommendedName>
        <fullName evidence="4">DUF2796 domain-containing protein</fullName>
    </recommendedName>
</protein>
<comment type="caution">
    <text evidence="2">The sequence shown here is derived from an EMBL/GenBank/DDBJ whole genome shotgun (WGS) entry which is preliminary data.</text>
</comment>
<feature type="chain" id="PRO_5019360315" description="DUF2796 domain-containing protein" evidence="1">
    <location>
        <begin position="22"/>
        <end position="179"/>
    </location>
</feature>
<evidence type="ECO:0000313" key="3">
    <source>
        <dbReference type="Proteomes" id="UP000287823"/>
    </source>
</evidence>
<dbReference type="RefSeq" id="WP_126799980.1">
    <property type="nucleotide sequence ID" value="NZ_PIPO01000007.1"/>
</dbReference>
<dbReference type="Pfam" id="PF10986">
    <property type="entry name" value="ZrgA"/>
    <property type="match status" value="1"/>
</dbReference>
<feature type="signal peptide" evidence="1">
    <location>
        <begin position="1"/>
        <end position="21"/>
    </location>
</feature>
<keyword evidence="3" id="KW-1185">Reference proteome</keyword>
<evidence type="ECO:0000313" key="2">
    <source>
        <dbReference type="EMBL" id="RUO29605.1"/>
    </source>
</evidence>
<sequence>MKTIQSVLCILTLSLPTLAVAHSDDTHHRQHGTHVHGEAQASLASIELEVMLTLVVPAGDILGLERAPATTQEAEDITSHLDWLKQARWLDEETARTCQATQRHAFTPLLNSEHSGHADIEVEIHWQCEDTRPRQLDASAFLARYSKIDRIELQWLTQTNHGHSSLNASQPGLRLHSSN</sequence>